<dbReference type="PROSITE" id="PS51257">
    <property type="entry name" value="PROKAR_LIPOPROTEIN"/>
    <property type="match status" value="1"/>
</dbReference>
<accession>A0A7C3HX43</accession>
<organism evidence="1">
    <name type="scientific">Gracilinema caldarium</name>
    <dbReference type="NCBI Taxonomy" id="215591"/>
    <lineage>
        <taxon>Bacteria</taxon>
        <taxon>Pseudomonadati</taxon>
        <taxon>Spirochaetota</taxon>
        <taxon>Spirochaetia</taxon>
        <taxon>Spirochaetales</taxon>
        <taxon>Breznakiellaceae</taxon>
        <taxon>Gracilinema</taxon>
    </lineage>
</organism>
<sequence length="399" mass="43354">MAVHRRWVFGCVCLILFAGCSKEPAKPTGAAIQRPAPVYRIAYKTSDRGIDNTPRWYEVTQDACKAISDPANSPVVPFAPWTAAQRLIGFAVSGSSAVAGLNRQGFLLFEEAPGGDLSLYDIGGGEKVAPFSALAIGLFPRSELGLGSEAPMPTLLVARDPYFVDFSDAPLPPVPAEPLVALDLRDCSLVAVRPRAFSPRDMNIEALDRGADGNWYFKAAMVDPSGQNNTMQGGSGPKQYFSVPRLSDEGVKIDRGTYQRALNPQPFATMPKVVQSLMRSFTDSQRKHHYPLLQLVQPDIPLQETFSADPTVKNEVPLSGGESEIIRFLGFSDGKRAVVVLPDGRGVIRQSKVEAFNLPSLPEGFMYTGIVMLPHWIIASWEEQESFAVGSAGFLILPL</sequence>
<evidence type="ECO:0000313" key="1">
    <source>
        <dbReference type="EMBL" id="HFH29259.1"/>
    </source>
</evidence>
<dbReference type="AlphaFoldDB" id="A0A7C3HX43"/>
<proteinExistence type="predicted"/>
<dbReference type="EMBL" id="DSVL01000216">
    <property type="protein sequence ID" value="HFH29259.1"/>
    <property type="molecule type" value="Genomic_DNA"/>
</dbReference>
<gene>
    <name evidence="1" type="ORF">ENS59_07070</name>
</gene>
<reference evidence="1" key="1">
    <citation type="journal article" date="2020" name="mSystems">
        <title>Genome- and Community-Level Interaction Insights into Carbon Utilization and Element Cycling Functions of Hydrothermarchaeota in Hydrothermal Sediment.</title>
        <authorList>
            <person name="Zhou Z."/>
            <person name="Liu Y."/>
            <person name="Xu W."/>
            <person name="Pan J."/>
            <person name="Luo Z.H."/>
            <person name="Li M."/>
        </authorList>
    </citation>
    <scope>NUCLEOTIDE SEQUENCE [LARGE SCALE GENOMIC DNA]</scope>
    <source>
        <strain evidence="1">SpSt-503</strain>
    </source>
</reference>
<comment type="caution">
    <text evidence="1">The sequence shown here is derived from an EMBL/GenBank/DDBJ whole genome shotgun (WGS) entry which is preliminary data.</text>
</comment>
<protein>
    <submittedName>
        <fullName evidence="1">Uncharacterized protein</fullName>
    </submittedName>
</protein>
<dbReference type="InterPro" id="IPR058399">
    <property type="entry name" value="DUF8086"/>
</dbReference>
<dbReference type="Pfam" id="PF26331">
    <property type="entry name" value="DUF8086"/>
    <property type="match status" value="2"/>
</dbReference>
<name>A0A7C3HX43_9SPIR</name>